<accession>A0ABS3ICN9</accession>
<comment type="caution">
    <text evidence="4">The sequence shown here is derived from an EMBL/GenBank/DDBJ whole genome shotgun (WGS) entry which is preliminary data.</text>
</comment>
<feature type="compositionally biased region" description="Polar residues" evidence="1">
    <location>
        <begin position="196"/>
        <end position="212"/>
    </location>
</feature>
<gene>
    <name evidence="4" type="ORF">J0911_14060</name>
</gene>
<dbReference type="EMBL" id="JAFMPK010000047">
    <property type="protein sequence ID" value="MBO0610154.1"/>
    <property type="molecule type" value="Genomic_DNA"/>
</dbReference>
<sequence>MNLPMPVAVAVWVVVGLALLYLVLTGRRRLASRTRAVVPVPPPVPAEVAASLAGALTGGPVPVFGPVEATYVSSTLHGDWLARVGAHQLGDRALARVSVLDSGVLVEREGTRDVWIPVGAIRSAQLAPGMAGKYVGADGLVVVSWAVSGDDAGEGSVLLDTGLRTRHATGRGGLVDAVRHLVAAGRAGAATYDSSELQQDVRQYQAPSTTGGTHDDDDI</sequence>
<dbReference type="InterPro" id="IPR057446">
    <property type="entry name" value="PH_bac"/>
</dbReference>
<evidence type="ECO:0000313" key="5">
    <source>
        <dbReference type="Proteomes" id="UP000664617"/>
    </source>
</evidence>
<organism evidence="4 5">
    <name type="scientific">Myceligenerans salitolerans</name>
    <dbReference type="NCBI Taxonomy" id="1230528"/>
    <lineage>
        <taxon>Bacteria</taxon>
        <taxon>Bacillati</taxon>
        <taxon>Actinomycetota</taxon>
        <taxon>Actinomycetes</taxon>
        <taxon>Micrococcales</taxon>
        <taxon>Promicromonosporaceae</taxon>
        <taxon>Myceligenerans</taxon>
    </lineage>
</organism>
<evidence type="ECO:0000313" key="4">
    <source>
        <dbReference type="EMBL" id="MBO0610154.1"/>
    </source>
</evidence>
<feature type="domain" description="PH" evidence="3">
    <location>
        <begin position="63"/>
        <end position="177"/>
    </location>
</feature>
<keyword evidence="2" id="KW-0812">Transmembrane</keyword>
<dbReference type="RefSeq" id="WP_207276092.1">
    <property type="nucleotide sequence ID" value="NZ_JAFMPK010000047.1"/>
</dbReference>
<keyword evidence="5" id="KW-1185">Reference proteome</keyword>
<dbReference type="Proteomes" id="UP000664617">
    <property type="component" value="Unassembled WGS sequence"/>
</dbReference>
<dbReference type="Pfam" id="PF25362">
    <property type="entry name" value="bPH_11"/>
    <property type="match status" value="1"/>
</dbReference>
<reference evidence="5" key="1">
    <citation type="submission" date="2023-07" db="EMBL/GenBank/DDBJ databases">
        <title>Myceligenerans salitolerans sp. nov., a halotolerant actinomycete isolated from a salt lake in Xinjiang, China.</title>
        <authorList>
            <person name="Guan T."/>
        </authorList>
    </citation>
    <scope>NUCLEOTIDE SEQUENCE [LARGE SCALE GENOMIC DNA]</scope>
    <source>
        <strain evidence="5">XHU 5031</strain>
    </source>
</reference>
<evidence type="ECO:0000256" key="2">
    <source>
        <dbReference type="SAM" id="Phobius"/>
    </source>
</evidence>
<protein>
    <recommendedName>
        <fullName evidence="3">PH domain-containing protein</fullName>
    </recommendedName>
</protein>
<name>A0ABS3ICN9_9MICO</name>
<evidence type="ECO:0000256" key="1">
    <source>
        <dbReference type="SAM" id="MobiDB-lite"/>
    </source>
</evidence>
<feature type="region of interest" description="Disordered" evidence="1">
    <location>
        <begin position="196"/>
        <end position="219"/>
    </location>
</feature>
<feature type="transmembrane region" description="Helical" evidence="2">
    <location>
        <begin position="6"/>
        <end position="24"/>
    </location>
</feature>
<evidence type="ECO:0000259" key="3">
    <source>
        <dbReference type="Pfam" id="PF25362"/>
    </source>
</evidence>
<keyword evidence="2" id="KW-1133">Transmembrane helix</keyword>
<proteinExistence type="predicted"/>
<keyword evidence="2" id="KW-0472">Membrane</keyword>